<reference evidence="2" key="1">
    <citation type="submission" date="2018-10" db="EMBL/GenBank/DDBJ databases">
        <title>Effector identification in a new, highly contiguous assembly of the strawberry crown rot pathogen Phytophthora cactorum.</title>
        <authorList>
            <person name="Armitage A.D."/>
            <person name="Nellist C.F."/>
            <person name="Bates H."/>
            <person name="Vickerstaff R.J."/>
            <person name="Harrison R.J."/>
        </authorList>
    </citation>
    <scope>NUCLEOTIDE SEQUENCE</scope>
    <source>
        <strain evidence="2">4040</strain>
    </source>
</reference>
<feature type="compositionally biased region" description="Polar residues" evidence="1">
    <location>
        <begin position="1"/>
        <end position="10"/>
    </location>
</feature>
<evidence type="ECO:0000313" key="3">
    <source>
        <dbReference type="Proteomes" id="UP000736787"/>
    </source>
</evidence>
<protein>
    <submittedName>
        <fullName evidence="2">Uncharacterized protein</fullName>
    </submittedName>
</protein>
<name>A0A8T1D0E2_9STRA</name>
<comment type="caution">
    <text evidence="2">The sequence shown here is derived from an EMBL/GenBank/DDBJ whole genome shotgun (WGS) entry which is preliminary data.</text>
</comment>
<feature type="region of interest" description="Disordered" evidence="1">
    <location>
        <begin position="1"/>
        <end position="33"/>
    </location>
</feature>
<accession>A0A8T1D0E2</accession>
<sequence>MKVSSTASSTHPRDTKSTLAPERRHKVNEVSGA</sequence>
<dbReference type="AlphaFoldDB" id="A0A8T1D0E2"/>
<organism evidence="2 3">
    <name type="scientific">Phytophthora cactorum</name>
    <dbReference type="NCBI Taxonomy" id="29920"/>
    <lineage>
        <taxon>Eukaryota</taxon>
        <taxon>Sar</taxon>
        <taxon>Stramenopiles</taxon>
        <taxon>Oomycota</taxon>
        <taxon>Peronosporomycetes</taxon>
        <taxon>Peronosporales</taxon>
        <taxon>Peronosporaceae</taxon>
        <taxon>Phytophthora</taxon>
    </lineage>
</organism>
<evidence type="ECO:0000256" key="1">
    <source>
        <dbReference type="SAM" id="MobiDB-lite"/>
    </source>
</evidence>
<dbReference type="Proteomes" id="UP000736787">
    <property type="component" value="Unassembled WGS sequence"/>
</dbReference>
<dbReference type="EMBL" id="RCMK01000415">
    <property type="protein sequence ID" value="KAG2930017.1"/>
    <property type="molecule type" value="Genomic_DNA"/>
</dbReference>
<evidence type="ECO:0000313" key="2">
    <source>
        <dbReference type="EMBL" id="KAG2930017.1"/>
    </source>
</evidence>
<gene>
    <name evidence="2" type="ORF">PC117_g13829</name>
</gene>
<proteinExistence type="predicted"/>